<organism evidence="1 2">
    <name type="scientific">Leptospira noguchii</name>
    <dbReference type="NCBI Taxonomy" id="28182"/>
    <lineage>
        <taxon>Bacteria</taxon>
        <taxon>Pseudomonadati</taxon>
        <taxon>Spirochaetota</taxon>
        <taxon>Spirochaetia</taxon>
        <taxon>Leptospirales</taxon>
        <taxon>Leptospiraceae</taxon>
        <taxon>Leptospira</taxon>
    </lineage>
</organism>
<dbReference type="Proteomes" id="UP000829829">
    <property type="component" value="Chromosome 1"/>
</dbReference>
<gene>
    <name evidence="1" type="ORF">MAL03_07465</name>
</gene>
<dbReference type="AlphaFoldDB" id="A0AAE9GHB1"/>
<proteinExistence type="predicted"/>
<reference evidence="1" key="1">
    <citation type="submission" date="2022-02" db="EMBL/GenBank/DDBJ databases">
        <title>The genetically variable rfb locus in Leptospira is a mobile cassette and a molecular signature of serovar identity.</title>
        <authorList>
            <person name="Nieves C."/>
            <person name="Vincent A.T."/>
            <person name="Zarantonelli L."/>
            <person name="Picardeau M."/>
            <person name="Veyrier F.J."/>
            <person name="Buschiazzo A."/>
        </authorList>
    </citation>
    <scope>NUCLEOTIDE SEQUENCE</scope>
    <source>
        <strain evidence="1">IP1512017</strain>
    </source>
</reference>
<evidence type="ECO:0000313" key="2">
    <source>
        <dbReference type="Proteomes" id="UP000829829"/>
    </source>
</evidence>
<accession>A0AAE9GHB1</accession>
<name>A0AAE9GHB1_9LEPT</name>
<sequence length="393" mass="46273">MDLSNPFDYLGIDTVHLYIELENMEEDEFLCALRIRHSKNKVPYYIARAKGVTVVKVLKGDFRYYRINFSLSKLYNGVNYSSYSPFDYSEIKNRLTLILFGLGLAIKDWNKVKVSRLDVFLNIELEKDYETCFPILNTSTLPRTKPRLHGNSRYLENKSVTLFAYDKKKQLSVRHKLEIKEDVLRLELRYLKGRKVKESLGSNLLKDIKPERIEKDFYKKLEKAFASLKDFEHQTGSFNRRSELIRYYREKGSRFPEKFGMLANKYFQIDAKGQLRSVLAQILNVPFLPGKSIEAQRKKKERDMKAFLESRKIGIYMQDLTNWSGSSIAVIRNAVFGKRLHIAKLGDERIKPEQRKFKYKYESSLDLSQITFEDLELLEKEIISGLIYYSFLI</sequence>
<dbReference type="RefSeq" id="WP_243815928.1">
    <property type="nucleotide sequence ID" value="NZ_CP091957.1"/>
</dbReference>
<evidence type="ECO:0000313" key="1">
    <source>
        <dbReference type="EMBL" id="UOG57942.1"/>
    </source>
</evidence>
<dbReference type="EMBL" id="CP091957">
    <property type="protein sequence ID" value="UOG57942.1"/>
    <property type="molecule type" value="Genomic_DNA"/>
</dbReference>
<protein>
    <submittedName>
        <fullName evidence="1">Uncharacterized protein</fullName>
    </submittedName>
</protein>